<sequence length="147" mass="15006">MRRPRAFPTAATLALALLASGPPAAAQTASGTVTISQTQVALLVSGALGGGVLTYEGREHPFTIGGLGYGGLGISTIEASGKVYGLERLEDFEGPFAQGRAGAVAGTEQVEGGIWLVNPQGVTVELKSRREGYALSLGGDAVFVKFK</sequence>
<gene>
    <name evidence="2" type="ORF">SAMN05444336_10115</name>
</gene>
<dbReference type="AlphaFoldDB" id="A0A1H2QE68"/>
<evidence type="ECO:0000313" key="2">
    <source>
        <dbReference type="EMBL" id="SDW04944.1"/>
    </source>
</evidence>
<keyword evidence="3" id="KW-1185">Reference proteome</keyword>
<accession>A0A1H2QE68</accession>
<keyword evidence="1" id="KW-0732">Signal</keyword>
<name>A0A1H2QE68_9RHOB</name>
<evidence type="ECO:0000313" key="3">
    <source>
        <dbReference type="Proteomes" id="UP000199118"/>
    </source>
</evidence>
<dbReference type="STRING" id="356660.SAMN05444336_10115"/>
<dbReference type="OrthoDB" id="7068882at2"/>
<feature type="signal peptide" evidence="1">
    <location>
        <begin position="1"/>
        <end position="25"/>
    </location>
</feature>
<organism evidence="2 3">
    <name type="scientific">Albimonas donghaensis</name>
    <dbReference type="NCBI Taxonomy" id="356660"/>
    <lineage>
        <taxon>Bacteria</taxon>
        <taxon>Pseudomonadati</taxon>
        <taxon>Pseudomonadota</taxon>
        <taxon>Alphaproteobacteria</taxon>
        <taxon>Rhodobacterales</taxon>
        <taxon>Paracoccaceae</taxon>
        <taxon>Albimonas</taxon>
    </lineage>
</organism>
<feature type="chain" id="PRO_5011558415" evidence="1">
    <location>
        <begin position="26"/>
        <end position="147"/>
    </location>
</feature>
<evidence type="ECO:0000256" key="1">
    <source>
        <dbReference type="SAM" id="SignalP"/>
    </source>
</evidence>
<dbReference type="EMBL" id="FNMZ01000001">
    <property type="protein sequence ID" value="SDW04944.1"/>
    <property type="molecule type" value="Genomic_DNA"/>
</dbReference>
<protein>
    <submittedName>
        <fullName evidence="2">Uncharacterized protein</fullName>
    </submittedName>
</protein>
<reference evidence="2 3" key="1">
    <citation type="submission" date="2016-10" db="EMBL/GenBank/DDBJ databases">
        <authorList>
            <person name="de Groot N.N."/>
        </authorList>
    </citation>
    <scope>NUCLEOTIDE SEQUENCE [LARGE SCALE GENOMIC DNA]</scope>
    <source>
        <strain evidence="2 3">DSM 17890</strain>
    </source>
</reference>
<dbReference type="Proteomes" id="UP000199118">
    <property type="component" value="Unassembled WGS sequence"/>
</dbReference>
<proteinExistence type="predicted"/>
<dbReference type="RefSeq" id="WP_092679121.1">
    <property type="nucleotide sequence ID" value="NZ_FNMZ01000001.1"/>
</dbReference>